<dbReference type="EMBL" id="KK684573">
    <property type="protein sequence ID" value="KFQ14020.1"/>
    <property type="molecule type" value="Genomic_DNA"/>
</dbReference>
<dbReference type="Proteomes" id="UP000053001">
    <property type="component" value="Unassembled WGS sequence"/>
</dbReference>
<proteinExistence type="predicted"/>
<name>A0A091Q243_LEPDC</name>
<accession>A0A091Q243</accession>
<feature type="non-terminal residue" evidence="1">
    <location>
        <position position="1"/>
    </location>
</feature>
<dbReference type="AlphaFoldDB" id="A0A091Q243"/>
<keyword evidence="2" id="KW-1185">Reference proteome</keyword>
<sequence>SNQYLIENVLNNTIIWMKNFAEGKESATHFSLAVSELHNELQKNFQPLQRFWTKGKTEVLGHIVKFVFYELDSGLSHLSQVEKKEVLETLSRIIFSIT</sequence>
<reference evidence="1 2" key="1">
    <citation type="submission" date="2014-04" db="EMBL/GenBank/DDBJ databases">
        <title>Genome evolution of avian class.</title>
        <authorList>
            <person name="Zhang G."/>
            <person name="Li C."/>
        </authorList>
    </citation>
    <scope>NUCLEOTIDE SEQUENCE [LARGE SCALE GENOMIC DNA]</scope>
    <source>
        <strain evidence="1">BGI_N330</strain>
    </source>
</reference>
<organism evidence="1 2">
    <name type="scientific">Leptosomus discolor</name>
    <name type="common">Madagascar cuckoo roller</name>
    <name type="synonym">Cuculus discolor</name>
    <dbReference type="NCBI Taxonomy" id="188344"/>
    <lineage>
        <taxon>Eukaryota</taxon>
        <taxon>Metazoa</taxon>
        <taxon>Chordata</taxon>
        <taxon>Craniata</taxon>
        <taxon>Vertebrata</taxon>
        <taxon>Euteleostomi</taxon>
        <taxon>Archelosauria</taxon>
        <taxon>Archosauria</taxon>
        <taxon>Dinosauria</taxon>
        <taxon>Saurischia</taxon>
        <taxon>Theropoda</taxon>
        <taxon>Coelurosauria</taxon>
        <taxon>Aves</taxon>
        <taxon>Neognathae</taxon>
        <taxon>Neoaves</taxon>
        <taxon>Telluraves</taxon>
        <taxon>Coraciimorphae</taxon>
        <taxon>Coraciiformes</taxon>
        <taxon>Leptosomidae</taxon>
        <taxon>Leptosomus</taxon>
    </lineage>
</organism>
<protein>
    <submittedName>
        <fullName evidence="1">Uncharacterized protein</fullName>
    </submittedName>
</protein>
<gene>
    <name evidence="1" type="ORF">N330_14437</name>
</gene>
<feature type="non-terminal residue" evidence="1">
    <location>
        <position position="98"/>
    </location>
</feature>
<dbReference type="PhylomeDB" id="A0A091Q243"/>
<evidence type="ECO:0000313" key="2">
    <source>
        <dbReference type="Proteomes" id="UP000053001"/>
    </source>
</evidence>
<evidence type="ECO:0000313" key="1">
    <source>
        <dbReference type="EMBL" id="KFQ14020.1"/>
    </source>
</evidence>